<evidence type="ECO:0000256" key="3">
    <source>
        <dbReference type="ARBA" id="ARBA00022771"/>
    </source>
</evidence>
<evidence type="ECO:0000256" key="1">
    <source>
        <dbReference type="ARBA" id="ARBA00005889"/>
    </source>
</evidence>
<dbReference type="InterPro" id="IPR031052">
    <property type="entry name" value="FHY3/FAR1"/>
</dbReference>
<dbReference type="EMBL" id="UZAU01000629">
    <property type="status" value="NOT_ANNOTATED_CDS"/>
    <property type="molecule type" value="Genomic_DNA"/>
</dbReference>
<evidence type="ECO:0000313" key="8">
    <source>
        <dbReference type="EnsemblPlants" id="cds.evm.model.07.141"/>
    </source>
</evidence>
<dbReference type="InterPro" id="IPR018289">
    <property type="entry name" value="MULE_transposase_dom"/>
</dbReference>
<keyword evidence="2 6" id="KW-0479">Metal-binding</keyword>
<dbReference type="InterPro" id="IPR007527">
    <property type="entry name" value="Znf_SWIM"/>
</dbReference>
<reference evidence="8" key="1">
    <citation type="submission" date="2018-11" db="EMBL/GenBank/DDBJ databases">
        <authorList>
            <person name="Grassa J C."/>
        </authorList>
    </citation>
    <scope>NUCLEOTIDE SEQUENCE [LARGE SCALE GENOMIC DNA]</scope>
</reference>
<dbReference type="Pfam" id="PF10551">
    <property type="entry name" value="MULE"/>
    <property type="match status" value="1"/>
</dbReference>
<dbReference type="GO" id="GO:0006355">
    <property type="term" value="P:regulation of DNA-templated transcription"/>
    <property type="evidence" value="ECO:0007669"/>
    <property type="project" value="UniProtKB-UniRule"/>
</dbReference>
<dbReference type="PANTHER" id="PTHR31669:SF283">
    <property type="entry name" value="PROTEIN FAR1-RELATED SEQUENCE"/>
    <property type="match status" value="1"/>
</dbReference>
<name>A0A803Q2J1_CANSA</name>
<evidence type="ECO:0000313" key="9">
    <source>
        <dbReference type="Proteomes" id="UP000596661"/>
    </source>
</evidence>
<evidence type="ECO:0000256" key="2">
    <source>
        <dbReference type="ARBA" id="ARBA00022723"/>
    </source>
</evidence>
<keyword evidence="6" id="KW-0539">Nucleus</keyword>
<dbReference type="PROSITE" id="PS50966">
    <property type="entry name" value="ZF_SWIM"/>
    <property type="match status" value="1"/>
</dbReference>
<dbReference type="OMA" id="KWIASEF"/>
<dbReference type="GO" id="GO:0008270">
    <property type="term" value="F:zinc ion binding"/>
    <property type="evidence" value="ECO:0007669"/>
    <property type="project" value="UniProtKB-UniRule"/>
</dbReference>
<evidence type="ECO:0000256" key="6">
    <source>
        <dbReference type="RuleBase" id="RU367018"/>
    </source>
</evidence>
<dbReference type="Gramene" id="evm.model.07.141">
    <property type="protein sequence ID" value="cds.evm.model.07.141"/>
    <property type="gene ID" value="evm.TU.07.141"/>
</dbReference>
<dbReference type="PANTHER" id="PTHR31669">
    <property type="entry name" value="PROTEIN FAR1-RELATED SEQUENCE 10-RELATED"/>
    <property type="match status" value="1"/>
</dbReference>
<dbReference type="GO" id="GO:0005634">
    <property type="term" value="C:nucleus"/>
    <property type="evidence" value="ECO:0007669"/>
    <property type="project" value="UniProtKB-SubCell"/>
</dbReference>
<dbReference type="AlphaFoldDB" id="A0A803Q2J1"/>
<comment type="similarity">
    <text evidence="1 6">Belongs to the FHY3/FAR1 family.</text>
</comment>
<accession>A0A803Q2J1</accession>
<dbReference type="InterPro" id="IPR006564">
    <property type="entry name" value="Znf_PMZ"/>
</dbReference>
<dbReference type="SMART" id="SM00575">
    <property type="entry name" value="ZnF_PMZ"/>
    <property type="match status" value="1"/>
</dbReference>
<comment type="subcellular location">
    <subcellularLocation>
        <location evidence="6">Nucleus</location>
    </subcellularLocation>
</comment>
<dbReference type="Pfam" id="PF04434">
    <property type="entry name" value="SWIM"/>
    <property type="match status" value="1"/>
</dbReference>
<proteinExistence type="inferred from homology"/>
<dbReference type="Proteomes" id="UP000596661">
    <property type="component" value="Chromosome 7"/>
</dbReference>
<sequence length="599" mass="70113">MKEVVSSFEDVNSKEALDENEMDKRFGLYEIVKPPETGMTFDSADSLYEYYRQFGRQEGKSISHKQNYLTPNPLTRIECKARINATILEDGKCKVNSVALEHNHELSPSKSQFYLCNREKVIGVRRKLAPSDQTSNGVINNYQSVDTGAFDNVTMLENDCMSYFEKGSRLQLFAGDAKAIQEYFVRMQIKNSNFFYMMDMDDDARIKNIFWADARSRALYEEFGVNHHGQPILFGCALLSDENTATFTWLFKTWLACMSGRAPNVIITDEHNSMTKAIDAVFPNTRHRWCLWQVMKKLLVKLEGHKLYDQVKMSLQDAIYDSFTKKEFEESWERIVKDLNLCDNLWLSSLYNERNRWVPAFLKDSFWAGMSTTQRDENSVPFFDGRVNSKTTIKQFVEQYDKALRNKVEKEHLADFQCFSTWIPCVTLFEIEKQFQVAYTNTKFKEFQKELTGKLYCEVSCIDSKDGNFDVSEVMFVGDKRKQVHFNVQFNTENCEAHCSCGLFQFRGILCKHAISVLLKMEVINVPEKYILQRWRKDLKRCHTRVKVGYYDDWTSNLEAQRYDKLRKKFDEVADLAVVSDEKMMQLWNLLDEIQTKVK</sequence>
<comment type="function">
    <text evidence="6">Putative transcription activator involved in regulating light control of development.</text>
</comment>
<keyword evidence="3 5" id="KW-0863">Zinc-finger</keyword>
<protein>
    <recommendedName>
        <fullName evidence="6">Protein FAR1-RELATED SEQUENCE</fullName>
    </recommendedName>
</protein>
<keyword evidence="4 6" id="KW-0862">Zinc</keyword>
<reference evidence="8" key="2">
    <citation type="submission" date="2021-03" db="UniProtKB">
        <authorList>
            <consortium name="EnsemblPlants"/>
        </authorList>
    </citation>
    <scope>IDENTIFICATION</scope>
</reference>
<evidence type="ECO:0000259" key="7">
    <source>
        <dbReference type="PROSITE" id="PS50966"/>
    </source>
</evidence>
<organism evidence="8 9">
    <name type="scientific">Cannabis sativa</name>
    <name type="common">Hemp</name>
    <name type="synonym">Marijuana</name>
    <dbReference type="NCBI Taxonomy" id="3483"/>
    <lineage>
        <taxon>Eukaryota</taxon>
        <taxon>Viridiplantae</taxon>
        <taxon>Streptophyta</taxon>
        <taxon>Embryophyta</taxon>
        <taxon>Tracheophyta</taxon>
        <taxon>Spermatophyta</taxon>
        <taxon>Magnoliopsida</taxon>
        <taxon>eudicotyledons</taxon>
        <taxon>Gunneridae</taxon>
        <taxon>Pentapetalae</taxon>
        <taxon>rosids</taxon>
        <taxon>fabids</taxon>
        <taxon>Rosales</taxon>
        <taxon>Cannabaceae</taxon>
        <taxon>Cannabis</taxon>
    </lineage>
</organism>
<evidence type="ECO:0000256" key="4">
    <source>
        <dbReference type="ARBA" id="ARBA00022833"/>
    </source>
</evidence>
<dbReference type="EnsemblPlants" id="evm.model.07.141">
    <property type="protein sequence ID" value="cds.evm.model.07.141"/>
    <property type="gene ID" value="evm.TU.07.141"/>
</dbReference>
<keyword evidence="9" id="KW-1185">Reference proteome</keyword>
<evidence type="ECO:0000256" key="5">
    <source>
        <dbReference type="PROSITE-ProRule" id="PRU00325"/>
    </source>
</evidence>
<feature type="domain" description="SWIM-type" evidence="7">
    <location>
        <begin position="486"/>
        <end position="522"/>
    </location>
</feature>